<comment type="caution">
    <text evidence="1">The sequence shown here is derived from an EMBL/GenBank/DDBJ whole genome shotgun (WGS) entry which is preliminary data.</text>
</comment>
<protein>
    <submittedName>
        <fullName evidence="1">39373_t:CDS:1</fullName>
    </submittedName>
</protein>
<evidence type="ECO:0000313" key="1">
    <source>
        <dbReference type="EMBL" id="CAG8838370.1"/>
    </source>
</evidence>
<feature type="non-terminal residue" evidence="1">
    <location>
        <position position="48"/>
    </location>
</feature>
<organism evidence="1 2">
    <name type="scientific">Gigaspora margarita</name>
    <dbReference type="NCBI Taxonomy" id="4874"/>
    <lineage>
        <taxon>Eukaryota</taxon>
        <taxon>Fungi</taxon>
        <taxon>Fungi incertae sedis</taxon>
        <taxon>Mucoromycota</taxon>
        <taxon>Glomeromycotina</taxon>
        <taxon>Glomeromycetes</taxon>
        <taxon>Diversisporales</taxon>
        <taxon>Gigasporaceae</taxon>
        <taxon>Gigaspora</taxon>
    </lineage>
</organism>
<gene>
    <name evidence="1" type="ORF">GMARGA_LOCUS33944</name>
</gene>
<reference evidence="1 2" key="1">
    <citation type="submission" date="2021-06" db="EMBL/GenBank/DDBJ databases">
        <authorList>
            <person name="Kallberg Y."/>
            <person name="Tangrot J."/>
            <person name="Rosling A."/>
        </authorList>
    </citation>
    <scope>NUCLEOTIDE SEQUENCE [LARGE SCALE GENOMIC DNA]</scope>
    <source>
        <strain evidence="1 2">120-4 pot B 10/14</strain>
    </source>
</reference>
<dbReference type="EMBL" id="CAJVQB010057902">
    <property type="protein sequence ID" value="CAG8838370.1"/>
    <property type="molecule type" value="Genomic_DNA"/>
</dbReference>
<sequence>MDSTNYKRDTKMDDPVTKSTEIYTLAMKNNTEIDGTIDNNRILKQATP</sequence>
<name>A0ABN7WQM6_GIGMA</name>
<proteinExistence type="predicted"/>
<evidence type="ECO:0000313" key="2">
    <source>
        <dbReference type="Proteomes" id="UP000789901"/>
    </source>
</evidence>
<accession>A0ABN7WQM6</accession>
<keyword evidence="2" id="KW-1185">Reference proteome</keyword>
<dbReference type="Proteomes" id="UP000789901">
    <property type="component" value="Unassembled WGS sequence"/>
</dbReference>